<evidence type="ECO:0000313" key="7">
    <source>
        <dbReference type="EMBL" id="VAV94508.1"/>
    </source>
</evidence>
<dbReference type="GO" id="GO:0019154">
    <property type="term" value="F:glycolate dehydrogenase activity"/>
    <property type="evidence" value="ECO:0007669"/>
    <property type="project" value="UniProtKB-EC"/>
</dbReference>
<dbReference type="InterPro" id="IPR012257">
    <property type="entry name" value="Glc_ox_4Fe-4S"/>
</dbReference>
<dbReference type="SUPFAM" id="SSF46548">
    <property type="entry name" value="alpha-helical ferredoxin"/>
    <property type="match status" value="1"/>
</dbReference>
<evidence type="ECO:0000256" key="2">
    <source>
        <dbReference type="ARBA" id="ARBA00022723"/>
    </source>
</evidence>
<protein>
    <submittedName>
        <fullName evidence="7">Glycolate dehydrogenase, iron-sulfur subunit GlcF</fullName>
        <ecNumber evidence="7">1.1.99.14</ecNumber>
    </submittedName>
</protein>
<dbReference type="PANTHER" id="PTHR32479:SF19">
    <property type="entry name" value="ANAEROBIC GLYCEROL-3-PHOSPHATE DEHYDROGENASE SUBUNIT C"/>
    <property type="match status" value="1"/>
</dbReference>
<accession>A0A3B0S265</accession>
<evidence type="ECO:0000256" key="3">
    <source>
        <dbReference type="ARBA" id="ARBA00022737"/>
    </source>
</evidence>
<keyword evidence="7" id="KW-0560">Oxidoreductase</keyword>
<gene>
    <name evidence="7" type="ORF">MNBD_ACTINO02-3125</name>
</gene>
<dbReference type="EMBL" id="UOEK01000061">
    <property type="protein sequence ID" value="VAV94508.1"/>
    <property type="molecule type" value="Genomic_DNA"/>
</dbReference>
<evidence type="ECO:0000256" key="5">
    <source>
        <dbReference type="ARBA" id="ARBA00023014"/>
    </source>
</evidence>
<sequence>MTAQDIFDDTQLGLCISCGFCLPTCPTYQLTGDEGSSPRGRIALMRAIASGTVAIDDPTAIEQSEHCLGCRACEPVCPAGVQYGQLLEQWRDAGWKHKPAKLRALMAAVRHEAPIRAAALASNHARKNTGAGDDYLMLGCFERILFPAVSRTAAAGFPNLTVDPDQGCCGALHAHNGSLETGEEMARQLADRLPGTIVTTSGGCAAHLASVIGRDRVMEFSEYTAQRLASRDFASIQRNGRTARIAIQDSCHLRNGLGVADEIRTLVRQVGTLVELDTAGDCCGAAGSYSLLRPDDALRVLEPKLAEIATSDVDIVVVVNPGCYRHLRTHLARDQGSIEVTHIAELLAEASASPSSG</sequence>
<dbReference type="GO" id="GO:0051539">
    <property type="term" value="F:4 iron, 4 sulfur cluster binding"/>
    <property type="evidence" value="ECO:0007669"/>
    <property type="project" value="UniProtKB-KW"/>
</dbReference>
<dbReference type="InterPro" id="IPR017896">
    <property type="entry name" value="4Fe4S_Fe-S-bd"/>
</dbReference>
<keyword evidence="3" id="KW-0677">Repeat</keyword>
<organism evidence="7">
    <name type="scientific">hydrothermal vent metagenome</name>
    <dbReference type="NCBI Taxonomy" id="652676"/>
    <lineage>
        <taxon>unclassified sequences</taxon>
        <taxon>metagenomes</taxon>
        <taxon>ecological metagenomes</taxon>
    </lineage>
</organism>
<keyword evidence="1" id="KW-0004">4Fe-4S</keyword>
<dbReference type="InterPro" id="IPR017900">
    <property type="entry name" value="4Fe4S_Fe_S_CS"/>
</dbReference>
<reference evidence="7" key="1">
    <citation type="submission" date="2018-06" db="EMBL/GenBank/DDBJ databases">
        <authorList>
            <person name="Zhirakovskaya E."/>
        </authorList>
    </citation>
    <scope>NUCLEOTIDE SEQUENCE</scope>
</reference>
<feature type="domain" description="4Fe-4S ferredoxin-type" evidence="6">
    <location>
        <begin position="57"/>
        <end position="81"/>
    </location>
</feature>
<dbReference type="InterPro" id="IPR004017">
    <property type="entry name" value="Cys_rich_dom"/>
</dbReference>
<evidence type="ECO:0000259" key="6">
    <source>
        <dbReference type="PROSITE" id="PS51379"/>
    </source>
</evidence>
<name>A0A3B0S265_9ZZZZ</name>
<keyword evidence="2" id="KW-0479">Metal-binding</keyword>
<dbReference type="PROSITE" id="PS51379">
    <property type="entry name" value="4FE4S_FER_2"/>
    <property type="match status" value="2"/>
</dbReference>
<dbReference type="PROSITE" id="PS00198">
    <property type="entry name" value="4FE4S_FER_1"/>
    <property type="match status" value="2"/>
</dbReference>
<evidence type="ECO:0000256" key="4">
    <source>
        <dbReference type="ARBA" id="ARBA00023004"/>
    </source>
</evidence>
<dbReference type="PIRSF" id="PIRSF000139">
    <property type="entry name" value="Glc_ox_4Fe-4S"/>
    <property type="match status" value="1"/>
</dbReference>
<proteinExistence type="predicted"/>
<dbReference type="GO" id="GO:0046872">
    <property type="term" value="F:metal ion binding"/>
    <property type="evidence" value="ECO:0007669"/>
    <property type="project" value="UniProtKB-KW"/>
</dbReference>
<dbReference type="AlphaFoldDB" id="A0A3B0S265"/>
<keyword evidence="4" id="KW-0408">Iron</keyword>
<dbReference type="PANTHER" id="PTHR32479">
    <property type="entry name" value="GLYCOLATE OXIDASE IRON-SULFUR SUBUNIT"/>
    <property type="match status" value="1"/>
</dbReference>
<feature type="domain" description="4Fe-4S ferredoxin-type" evidence="6">
    <location>
        <begin position="4"/>
        <end position="35"/>
    </location>
</feature>
<dbReference type="EC" id="1.1.99.14" evidence="7"/>
<dbReference type="Pfam" id="PF13183">
    <property type="entry name" value="Fer4_8"/>
    <property type="match status" value="1"/>
</dbReference>
<dbReference type="Gene3D" id="1.10.1060.10">
    <property type="entry name" value="Alpha-helical ferredoxin"/>
    <property type="match status" value="1"/>
</dbReference>
<dbReference type="InterPro" id="IPR009051">
    <property type="entry name" value="Helical_ferredxn"/>
</dbReference>
<evidence type="ECO:0000256" key="1">
    <source>
        <dbReference type="ARBA" id="ARBA00022485"/>
    </source>
</evidence>
<keyword evidence="5" id="KW-0411">Iron-sulfur</keyword>
<dbReference type="Pfam" id="PF02754">
    <property type="entry name" value="CCG"/>
    <property type="match status" value="2"/>
</dbReference>